<dbReference type="InterPro" id="IPR002661">
    <property type="entry name" value="Ribosome_recyc_fac"/>
</dbReference>
<feature type="non-terminal residue" evidence="4">
    <location>
        <position position="1"/>
    </location>
</feature>
<dbReference type="PANTHER" id="PTHR20982:SF3">
    <property type="entry name" value="MITOCHONDRIAL RIBOSOME RECYCLING FACTOR PSEUDO 1"/>
    <property type="match status" value="1"/>
</dbReference>
<dbReference type="EMBL" id="UINC01000394">
    <property type="protein sequence ID" value="SUZ54550.1"/>
    <property type="molecule type" value="Genomic_DNA"/>
</dbReference>
<proteinExistence type="inferred from homology"/>
<accession>A0A381NJ08</accession>
<reference evidence="4" key="1">
    <citation type="submission" date="2018-05" db="EMBL/GenBank/DDBJ databases">
        <authorList>
            <person name="Lanie J.A."/>
            <person name="Ng W.-L."/>
            <person name="Kazmierczak K.M."/>
            <person name="Andrzejewski T.M."/>
            <person name="Davidsen T.M."/>
            <person name="Wayne K.J."/>
            <person name="Tettelin H."/>
            <person name="Glass J.I."/>
            <person name="Rusch D."/>
            <person name="Podicherti R."/>
            <person name="Tsui H.-C.T."/>
            <person name="Winkler M.E."/>
        </authorList>
    </citation>
    <scope>NUCLEOTIDE SEQUENCE</scope>
</reference>
<evidence type="ECO:0000256" key="2">
    <source>
        <dbReference type="ARBA" id="ARBA00022917"/>
    </source>
</evidence>
<dbReference type="FunFam" id="3.30.1360.40:FF:000001">
    <property type="entry name" value="Ribosome-recycling factor"/>
    <property type="match status" value="1"/>
</dbReference>
<evidence type="ECO:0000313" key="4">
    <source>
        <dbReference type="EMBL" id="SUZ54550.1"/>
    </source>
</evidence>
<name>A0A381NJ08_9ZZZZ</name>
<dbReference type="InterPro" id="IPR023584">
    <property type="entry name" value="Ribosome_recyc_fac_dom"/>
</dbReference>
<dbReference type="SUPFAM" id="SSF55194">
    <property type="entry name" value="Ribosome recycling factor, RRF"/>
    <property type="match status" value="1"/>
</dbReference>
<dbReference type="InterPro" id="IPR036191">
    <property type="entry name" value="RRF_sf"/>
</dbReference>
<sequence>MIKDITQDALHRMDQAVVHTRTEMSKVRTGRANTELVESIKISYYGSLTPLNQLSTISIPEPRLITIHPFDKSVIDEIEKAIMESNLGLTPNNNGDIILVPIPPLSEERRVDLTKYIHQLAEEGRIAVRNVRKDAINHLRVLQKEDHISEDEIKRSETEIQNFTDSHVKTLN</sequence>
<protein>
    <recommendedName>
        <fullName evidence="3">Ribosome recycling factor domain-containing protein</fullName>
    </recommendedName>
</protein>
<gene>
    <name evidence="4" type="ORF">METZ01_LOCUS7404</name>
</gene>
<dbReference type="Gene3D" id="1.10.132.20">
    <property type="entry name" value="Ribosome-recycling factor"/>
    <property type="match status" value="1"/>
</dbReference>
<keyword evidence="2" id="KW-0648">Protein biosynthesis</keyword>
<dbReference type="HAMAP" id="MF_00040">
    <property type="entry name" value="RRF"/>
    <property type="match status" value="1"/>
</dbReference>
<dbReference type="GO" id="GO:0006412">
    <property type="term" value="P:translation"/>
    <property type="evidence" value="ECO:0007669"/>
    <property type="project" value="UniProtKB-KW"/>
</dbReference>
<dbReference type="GO" id="GO:0043023">
    <property type="term" value="F:ribosomal large subunit binding"/>
    <property type="evidence" value="ECO:0007669"/>
    <property type="project" value="TreeGrafter"/>
</dbReference>
<dbReference type="PANTHER" id="PTHR20982">
    <property type="entry name" value="RIBOSOME RECYCLING FACTOR"/>
    <property type="match status" value="1"/>
</dbReference>
<evidence type="ECO:0000256" key="1">
    <source>
        <dbReference type="ARBA" id="ARBA00005912"/>
    </source>
</evidence>
<dbReference type="Gene3D" id="3.30.1360.40">
    <property type="match status" value="1"/>
</dbReference>
<feature type="non-terminal residue" evidence="4">
    <location>
        <position position="172"/>
    </location>
</feature>
<evidence type="ECO:0000259" key="3">
    <source>
        <dbReference type="Pfam" id="PF01765"/>
    </source>
</evidence>
<comment type="similarity">
    <text evidence="1">Belongs to the RRF family.</text>
</comment>
<dbReference type="NCBIfam" id="TIGR00496">
    <property type="entry name" value="frr"/>
    <property type="match status" value="1"/>
</dbReference>
<feature type="domain" description="Ribosome recycling factor" evidence="3">
    <location>
        <begin position="21"/>
        <end position="171"/>
    </location>
</feature>
<dbReference type="Pfam" id="PF01765">
    <property type="entry name" value="RRF"/>
    <property type="match status" value="1"/>
</dbReference>
<dbReference type="AlphaFoldDB" id="A0A381NJ08"/>
<organism evidence="4">
    <name type="scientific">marine metagenome</name>
    <dbReference type="NCBI Taxonomy" id="408172"/>
    <lineage>
        <taxon>unclassified sequences</taxon>
        <taxon>metagenomes</taxon>
        <taxon>ecological metagenomes</taxon>
    </lineage>
</organism>
<dbReference type="CDD" id="cd00520">
    <property type="entry name" value="RRF"/>
    <property type="match status" value="1"/>
</dbReference>